<protein>
    <submittedName>
        <fullName evidence="2">BZ3500_MvSof-1268-A1-R1_Chr12-3g04067 protein</fullName>
    </submittedName>
</protein>
<reference evidence="3" key="1">
    <citation type="submission" date="2016-10" db="EMBL/GenBank/DDBJ databases">
        <authorList>
            <person name="Jeantristanb JTB J.-T."/>
            <person name="Ricardo R."/>
        </authorList>
    </citation>
    <scope>NUCLEOTIDE SEQUENCE [LARGE SCALE GENOMIC DNA]</scope>
</reference>
<proteinExistence type="predicted"/>
<dbReference type="EMBL" id="FMWP01000053">
    <property type="protein sequence ID" value="SCZ94717.1"/>
    <property type="molecule type" value="Genomic_DNA"/>
</dbReference>
<feature type="chain" id="PRO_5030060063" evidence="1">
    <location>
        <begin position="24"/>
        <end position="124"/>
    </location>
</feature>
<dbReference type="AlphaFoldDB" id="A0A2X0KP61"/>
<evidence type="ECO:0000313" key="3">
    <source>
        <dbReference type="Proteomes" id="UP000249723"/>
    </source>
</evidence>
<keyword evidence="3" id="KW-1185">Reference proteome</keyword>
<dbReference type="Proteomes" id="UP000249723">
    <property type="component" value="Unassembled WGS sequence"/>
</dbReference>
<evidence type="ECO:0000313" key="2">
    <source>
        <dbReference type="EMBL" id="SCZ94717.1"/>
    </source>
</evidence>
<name>A0A2X0KP61_9BASI</name>
<evidence type="ECO:0000256" key="1">
    <source>
        <dbReference type="SAM" id="SignalP"/>
    </source>
</evidence>
<feature type="signal peptide" evidence="1">
    <location>
        <begin position="1"/>
        <end position="23"/>
    </location>
</feature>
<sequence>MVRFHLVGLIAVGLAIQFPSALASFDSDCRTHADSSIVGYYDCTHLAANAAEFSASGGEYDGRCLCGNLHWHDVYDSCLTTAAKNRKWANDIQNDRDKRCSKCLAYYSDSLQHAPGDPITGESV</sequence>
<organism evidence="2 3">
    <name type="scientific">Microbotryum saponariae</name>
    <dbReference type="NCBI Taxonomy" id="289078"/>
    <lineage>
        <taxon>Eukaryota</taxon>
        <taxon>Fungi</taxon>
        <taxon>Dikarya</taxon>
        <taxon>Basidiomycota</taxon>
        <taxon>Pucciniomycotina</taxon>
        <taxon>Microbotryomycetes</taxon>
        <taxon>Microbotryales</taxon>
        <taxon>Microbotryaceae</taxon>
        <taxon>Microbotryum</taxon>
    </lineage>
</organism>
<accession>A0A2X0KP61</accession>
<keyword evidence="1" id="KW-0732">Signal</keyword>
<gene>
    <name evidence="2" type="ORF">BZ3500_MVSOF-1268-A1-R1_CHR12-3G04067</name>
</gene>